<dbReference type="EMBL" id="CAJVPM010015055">
    <property type="protein sequence ID" value="CAG8605226.1"/>
    <property type="molecule type" value="Genomic_DNA"/>
</dbReference>
<organism evidence="1 2">
    <name type="scientific">Scutellospora calospora</name>
    <dbReference type="NCBI Taxonomy" id="85575"/>
    <lineage>
        <taxon>Eukaryota</taxon>
        <taxon>Fungi</taxon>
        <taxon>Fungi incertae sedis</taxon>
        <taxon>Mucoromycota</taxon>
        <taxon>Glomeromycotina</taxon>
        <taxon>Glomeromycetes</taxon>
        <taxon>Diversisporales</taxon>
        <taxon>Gigasporaceae</taxon>
        <taxon>Scutellospora</taxon>
    </lineage>
</organism>
<dbReference type="Proteomes" id="UP000789860">
    <property type="component" value="Unassembled WGS sequence"/>
</dbReference>
<sequence>MFIDKNFTKPGGKYSSIPIKSYIILDIRETRTVVKAYPNTWHITPNSDFTIFNIQEGKNSFYITTCGKYPHSSGFRVTTQEYEAMEFEMGNLKRKNNEDDNDSKKERCKRKDRRDVIKSLEKLVDVLTKREKYLRDRGAFEEANKVQQKLDKASDDLTKTLCNAVGNSYWNPDIGDSLRNTYWDPDIGNSSSRIAECSDKSKTDDRIKNSVKGKCIIQ</sequence>
<evidence type="ECO:0000313" key="2">
    <source>
        <dbReference type="Proteomes" id="UP000789860"/>
    </source>
</evidence>
<accession>A0ACA9MQS0</accession>
<reference evidence="1" key="1">
    <citation type="submission" date="2021-06" db="EMBL/GenBank/DDBJ databases">
        <authorList>
            <person name="Kallberg Y."/>
            <person name="Tangrot J."/>
            <person name="Rosling A."/>
        </authorList>
    </citation>
    <scope>NUCLEOTIDE SEQUENCE</scope>
    <source>
        <strain evidence="1">AU212A</strain>
    </source>
</reference>
<evidence type="ECO:0000313" key="1">
    <source>
        <dbReference type="EMBL" id="CAG8605226.1"/>
    </source>
</evidence>
<gene>
    <name evidence="1" type="ORF">SCALOS_LOCUS7072</name>
</gene>
<comment type="caution">
    <text evidence="1">The sequence shown here is derived from an EMBL/GenBank/DDBJ whole genome shotgun (WGS) entry which is preliminary data.</text>
</comment>
<keyword evidence="2" id="KW-1185">Reference proteome</keyword>
<proteinExistence type="predicted"/>
<name>A0ACA9MQS0_9GLOM</name>
<protein>
    <submittedName>
        <fullName evidence="1">6848_t:CDS:1</fullName>
    </submittedName>
</protein>